<keyword evidence="6" id="KW-1185">Reference proteome</keyword>
<dbReference type="InterPro" id="IPR002347">
    <property type="entry name" value="SDR_fam"/>
</dbReference>
<organism evidence="5 6">
    <name type="scientific">Guopingia tenuis</name>
    <dbReference type="NCBI Taxonomy" id="2763656"/>
    <lineage>
        <taxon>Bacteria</taxon>
        <taxon>Bacillati</taxon>
        <taxon>Bacillota</taxon>
        <taxon>Clostridia</taxon>
        <taxon>Christensenellales</taxon>
        <taxon>Christensenellaceae</taxon>
        <taxon>Guopingia</taxon>
    </lineage>
</organism>
<keyword evidence="2" id="KW-0560">Oxidoreductase</keyword>
<dbReference type="PRINTS" id="PR00081">
    <property type="entry name" value="GDHRDH"/>
</dbReference>
<dbReference type="NCBIfam" id="NF005559">
    <property type="entry name" value="PRK07231.1"/>
    <property type="match status" value="1"/>
</dbReference>
<dbReference type="NCBIfam" id="NF047420">
    <property type="entry name" value="EF_P_mod_YmfI"/>
    <property type="match status" value="1"/>
</dbReference>
<dbReference type="SUPFAM" id="SSF51735">
    <property type="entry name" value="NAD(P)-binding Rossmann-fold domains"/>
    <property type="match status" value="1"/>
</dbReference>
<name>A0A926DGQ2_9FIRM</name>
<keyword evidence="3" id="KW-0753">Steroid metabolism</keyword>
<evidence type="ECO:0000256" key="1">
    <source>
        <dbReference type="ARBA" id="ARBA00006484"/>
    </source>
</evidence>
<accession>A0A926DGQ2</accession>
<evidence type="ECO:0000256" key="2">
    <source>
        <dbReference type="ARBA" id="ARBA00023002"/>
    </source>
</evidence>
<dbReference type="InterPro" id="IPR057326">
    <property type="entry name" value="KR_dom"/>
</dbReference>
<dbReference type="EMBL" id="JACRSS010000001">
    <property type="protein sequence ID" value="MBC8537474.1"/>
    <property type="molecule type" value="Genomic_DNA"/>
</dbReference>
<evidence type="ECO:0000313" key="6">
    <source>
        <dbReference type="Proteomes" id="UP000617951"/>
    </source>
</evidence>
<proteinExistence type="inferred from homology"/>
<dbReference type="PRINTS" id="PR00080">
    <property type="entry name" value="SDRFAMILY"/>
</dbReference>
<dbReference type="GO" id="GO:0008206">
    <property type="term" value="P:bile acid metabolic process"/>
    <property type="evidence" value="ECO:0007669"/>
    <property type="project" value="UniProtKB-ARBA"/>
</dbReference>
<dbReference type="Pfam" id="PF13561">
    <property type="entry name" value="adh_short_C2"/>
    <property type="match status" value="1"/>
</dbReference>
<dbReference type="RefSeq" id="WP_249279382.1">
    <property type="nucleotide sequence ID" value="NZ_JACRSS010000001.1"/>
</dbReference>
<dbReference type="NCBIfam" id="NF009466">
    <property type="entry name" value="PRK12826.1-2"/>
    <property type="match status" value="1"/>
</dbReference>
<dbReference type="PROSITE" id="PS00061">
    <property type="entry name" value="ADH_SHORT"/>
    <property type="match status" value="1"/>
</dbReference>
<dbReference type="InterPro" id="IPR020904">
    <property type="entry name" value="Sc_DH/Rdtase_CS"/>
</dbReference>
<gene>
    <name evidence="5" type="primary">fabG</name>
    <name evidence="5" type="ORF">H8693_00815</name>
</gene>
<keyword evidence="3" id="KW-0443">Lipid metabolism</keyword>
<protein>
    <submittedName>
        <fullName evidence="5">3-oxoacyl-ACP reductase FabG</fullName>
    </submittedName>
</protein>
<evidence type="ECO:0000313" key="5">
    <source>
        <dbReference type="EMBL" id="MBC8537474.1"/>
    </source>
</evidence>
<dbReference type="FunFam" id="3.40.50.720:FF:000084">
    <property type="entry name" value="Short-chain dehydrogenase reductase"/>
    <property type="match status" value="1"/>
</dbReference>
<dbReference type="Proteomes" id="UP000617951">
    <property type="component" value="Unassembled WGS sequence"/>
</dbReference>
<dbReference type="SMART" id="SM00822">
    <property type="entry name" value="PKS_KR"/>
    <property type="match status" value="1"/>
</dbReference>
<dbReference type="InterPro" id="IPR036291">
    <property type="entry name" value="NAD(P)-bd_dom_sf"/>
</dbReference>
<sequence length="242" mass="26080">MRQKTVWITGASRGIGRQAALDFGRQGWNVVIHCHTHREEAEAVRQSIGRNAIVTAGDVASREEVHAVYQKALDAFGRVDVLINNAAVASQELFTEMQEENWRRIFAVNVEGVYHCTQTVLPDMIRRREGKIVNISSMWGQVGASCEVCYSATKAAVIGMTKALAKEVGLSGIQVNCVAPGVIATEMNAHLSGADMQALAEDTPLGRLGAPEDISRALLFLASEDADFITGQVLGVNGGFVI</sequence>
<dbReference type="Gene3D" id="3.40.50.720">
    <property type="entry name" value="NAD(P)-binding Rossmann-like Domain"/>
    <property type="match status" value="1"/>
</dbReference>
<evidence type="ECO:0000259" key="4">
    <source>
        <dbReference type="SMART" id="SM00822"/>
    </source>
</evidence>
<dbReference type="InterPro" id="IPR050259">
    <property type="entry name" value="SDR"/>
</dbReference>
<feature type="domain" description="Ketoreductase" evidence="4">
    <location>
        <begin position="4"/>
        <end position="145"/>
    </location>
</feature>
<dbReference type="PANTHER" id="PTHR42879">
    <property type="entry name" value="3-OXOACYL-(ACYL-CARRIER-PROTEIN) REDUCTASE"/>
    <property type="match status" value="1"/>
</dbReference>
<comment type="similarity">
    <text evidence="1">Belongs to the short-chain dehydrogenases/reductases (SDR) family.</text>
</comment>
<dbReference type="PANTHER" id="PTHR42879:SF2">
    <property type="entry name" value="3-OXOACYL-[ACYL-CARRIER-PROTEIN] REDUCTASE FABG"/>
    <property type="match status" value="1"/>
</dbReference>
<comment type="caution">
    <text evidence="5">The sequence shown here is derived from an EMBL/GenBank/DDBJ whole genome shotgun (WGS) entry which is preliminary data.</text>
</comment>
<evidence type="ECO:0000256" key="3">
    <source>
        <dbReference type="ARBA" id="ARBA00023221"/>
    </source>
</evidence>
<dbReference type="GO" id="GO:0016491">
    <property type="term" value="F:oxidoreductase activity"/>
    <property type="evidence" value="ECO:0007669"/>
    <property type="project" value="UniProtKB-KW"/>
</dbReference>
<reference evidence="5" key="1">
    <citation type="submission" date="2020-08" db="EMBL/GenBank/DDBJ databases">
        <title>Genome public.</title>
        <authorList>
            <person name="Liu C."/>
            <person name="Sun Q."/>
        </authorList>
    </citation>
    <scope>NUCLEOTIDE SEQUENCE</scope>
    <source>
        <strain evidence="5">NSJ-63</strain>
    </source>
</reference>
<dbReference type="AlphaFoldDB" id="A0A926DGQ2"/>